<feature type="compositionally biased region" description="Polar residues" evidence="1">
    <location>
        <begin position="166"/>
        <end position="179"/>
    </location>
</feature>
<feature type="region of interest" description="Disordered" evidence="1">
    <location>
        <begin position="88"/>
        <end position="112"/>
    </location>
</feature>
<dbReference type="Proteomes" id="UP001274830">
    <property type="component" value="Unassembled WGS sequence"/>
</dbReference>
<comment type="caution">
    <text evidence="2">The sequence shown here is derived from an EMBL/GenBank/DDBJ whole genome shotgun (WGS) entry which is preliminary data.</text>
</comment>
<feature type="region of interest" description="Disordered" evidence="1">
    <location>
        <begin position="125"/>
        <end position="255"/>
    </location>
</feature>
<dbReference type="EMBL" id="JAUTXT010000023">
    <property type="protein sequence ID" value="KAK3673736.1"/>
    <property type="molecule type" value="Genomic_DNA"/>
</dbReference>
<feature type="compositionally biased region" description="Basic and acidic residues" evidence="1">
    <location>
        <begin position="136"/>
        <end position="151"/>
    </location>
</feature>
<feature type="compositionally biased region" description="Basic and acidic residues" evidence="1">
    <location>
        <begin position="229"/>
        <end position="240"/>
    </location>
</feature>
<evidence type="ECO:0000313" key="2">
    <source>
        <dbReference type="EMBL" id="KAK3673736.1"/>
    </source>
</evidence>
<accession>A0AAE0WL65</accession>
<dbReference type="AlphaFoldDB" id="A0AAE0WL65"/>
<proteinExistence type="predicted"/>
<reference evidence="2" key="1">
    <citation type="submission" date="2023-07" db="EMBL/GenBank/DDBJ databases">
        <title>Black Yeasts Isolated from many extreme environments.</title>
        <authorList>
            <person name="Coleine C."/>
            <person name="Stajich J.E."/>
            <person name="Selbmann L."/>
        </authorList>
    </citation>
    <scope>NUCLEOTIDE SEQUENCE</scope>
    <source>
        <strain evidence="2">CCFEE 5485</strain>
    </source>
</reference>
<evidence type="ECO:0000256" key="1">
    <source>
        <dbReference type="SAM" id="MobiDB-lite"/>
    </source>
</evidence>
<sequence length="255" mass="27680">MADAGRPQINLRKATIQLHFITYRFKPHLYKHLRPTHPRPTRQSQAQHIMHNNTCCPFSSCGYCKRPEPYKPNLLIGDRIKAIGTHTSKLHDRDPHRPRDAPAPHGPAANPHVGALAAAPAAQMPRPAVANAHGSHGPDKTDDKELPDDNHGPGTKPKTLTKDDNASSQKPTPVQNPQESAKDAAVAAAGTERSEGAAVHRDDYKETFVDAGPPISPGPRRSPRLSRKRSSEEAELKGSEIENGGSKIAGKRGKK</sequence>
<protein>
    <submittedName>
        <fullName evidence="2">Uncharacterized protein</fullName>
    </submittedName>
</protein>
<evidence type="ECO:0000313" key="3">
    <source>
        <dbReference type="Proteomes" id="UP001274830"/>
    </source>
</evidence>
<name>A0AAE0WL65_9PEZI</name>
<feature type="compositionally biased region" description="Basic and acidic residues" evidence="1">
    <location>
        <begin position="89"/>
        <end position="102"/>
    </location>
</feature>
<organism evidence="2 3">
    <name type="scientific">Recurvomyces mirabilis</name>
    <dbReference type="NCBI Taxonomy" id="574656"/>
    <lineage>
        <taxon>Eukaryota</taxon>
        <taxon>Fungi</taxon>
        <taxon>Dikarya</taxon>
        <taxon>Ascomycota</taxon>
        <taxon>Pezizomycotina</taxon>
        <taxon>Dothideomycetes</taxon>
        <taxon>Dothideomycetidae</taxon>
        <taxon>Mycosphaerellales</taxon>
        <taxon>Teratosphaeriaceae</taxon>
        <taxon>Recurvomyces</taxon>
    </lineage>
</organism>
<keyword evidence="3" id="KW-1185">Reference proteome</keyword>
<gene>
    <name evidence="2" type="ORF">LTR78_006289</name>
</gene>
<feature type="compositionally biased region" description="Basic and acidic residues" evidence="1">
    <location>
        <begin position="192"/>
        <end position="208"/>
    </location>
</feature>